<organism evidence="1 2">
    <name type="scientific">Rhodoblastus acidophilus</name>
    <name type="common">Rhodopseudomonas acidophila</name>
    <dbReference type="NCBI Taxonomy" id="1074"/>
    <lineage>
        <taxon>Bacteria</taxon>
        <taxon>Pseudomonadati</taxon>
        <taxon>Pseudomonadota</taxon>
        <taxon>Alphaproteobacteria</taxon>
        <taxon>Hyphomicrobiales</taxon>
        <taxon>Rhodoblastaceae</taxon>
        <taxon>Rhodoblastus</taxon>
    </lineage>
</organism>
<reference evidence="2" key="1">
    <citation type="submission" date="2017-06" db="EMBL/GenBank/DDBJ databases">
        <authorList>
            <person name="Varghese N."/>
            <person name="Submissions S."/>
        </authorList>
    </citation>
    <scope>NUCLEOTIDE SEQUENCE [LARGE SCALE GENOMIC DNA]</scope>
    <source>
        <strain evidence="2">DSM 137</strain>
    </source>
</reference>
<gene>
    <name evidence="1" type="ORF">SAMN06265338_12422</name>
</gene>
<dbReference type="Proteomes" id="UP000198418">
    <property type="component" value="Unassembled WGS sequence"/>
</dbReference>
<accession>A0A212SC10</accession>
<dbReference type="InterPro" id="IPR003615">
    <property type="entry name" value="HNH_nuc"/>
</dbReference>
<keyword evidence="2" id="KW-1185">Reference proteome</keyword>
<evidence type="ECO:0000313" key="1">
    <source>
        <dbReference type="EMBL" id="SNB83095.1"/>
    </source>
</evidence>
<protein>
    <submittedName>
        <fullName evidence="1">5-methylcytosine-specific restriction enzyme A</fullName>
    </submittedName>
</protein>
<sequence>MKRPTQWRPPSAPPPTEVRRCFDAERRKREPWRNWYKLAVWQRARMVQLQRQPLCERCLAQGIVEAATVVNHHKAHKGDWSLFISSANHESVCKRCHDSVIQSEEKSS</sequence>
<proteinExistence type="predicted"/>
<dbReference type="EMBL" id="FYDG01000024">
    <property type="protein sequence ID" value="SNB83095.1"/>
    <property type="molecule type" value="Genomic_DNA"/>
</dbReference>
<name>A0A212SC10_RHOAC</name>
<dbReference type="RefSeq" id="WP_206605509.1">
    <property type="nucleotide sequence ID" value="NZ_FYDG01000024.1"/>
</dbReference>
<evidence type="ECO:0000313" key="2">
    <source>
        <dbReference type="Proteomes" id="UP000198418"/>
    </source>
</evidence>
<dbReference type="AlphaFoldDB" id="A0A212SC10"/>
<dbReference type="CDD" id="cd00085">
    <property type="entry name" value="HNHc"/>
    <property type="match status" value="1"/>
</dbReference>